<organism evidence="1 2">
    <name type="scientific">bacterium (Candidatus Blackallbacteria) CG17_big_fil_post_rev_8_21_14_2_50_48_46</name>
    <dbReference type="NCBI Taxonomy" id="2014261"/>
    <lineage>
        <taxon>Bacteria</taxon>
        <taxon>Candidatus Blackallbacteria</taxon>
    </lineage>
</organism>
<evidence type="ECO:0000313" key="1">
    <source>
        <dbReference type="EMBL" id="PIW17374.1"/>
    </source>
</evidence>
<dbReference type="Proteomes" id="UP000231019">
    <property type="component" value="Unassembled WGS sequence"/>
</dbReference>
<dbReference type="AlphaFoldDB" id="A0A2M7G5V9"/>
<protein>
    <submittedName>
        <fullName evidence="1">DUF2190 domain-containing protein</fullName>
    </submittedName>
</protein>
<gene>
    <name evidence="1" type="ORF">COW36_09055</name>
</gene>
<proteinExistence type="predicted"/>
<dbReference type="InterPro" id="IPR011231">
    <property type="entry name" value="Phage_VT1-Sakai_H0018"/>
</dbReference>
<dbReference type="Pfam" id="PF09956">
    <property type="entry name" value="Phage_cement_2"/>
    <property type="match status" value="1"/>
</dbReference>
<accession>A0A2M7G5V9</accession>
<evidence type="ECO:0000313" key="2">
    <source>
        <dbReference type="Proteomes" id="UP000231019"/>
    </source>
</evidence>
<dbReference type="EMBL" id="PFFQ01000024">
    <property type="protein sequence ID" value="PIW17374.1"/>
    <property type="molecule type" value="Genomic_DNA"/>
</dbReference>
<sequence length="100" mass="9688">MVAVAALTANRFVSPTRGLPSDGGNTLGVALTDAAIGQTAPVVTLGTAPAEASAAIAEGALVEVGADGRIETLDAGVAVGRALQEATGAGHVIEVMLIPN</sequence>
<name>A0A2M7G5V9_9BACT</name>
<reference evidence="1 2" key="1">
    <citation type="submission" date="2017-09" db="EMBL/GenBank/DDBJ databases">
        <title>Depth-based differentiation of microbial function through sediment-hosted aquifers and enrichment of novel symbionts in the deep terrestrial subsurface.</title>
        <authorList>
            <person name="Probst A.J."/>
            <person name="Ladd B."/>
            <person name="Jarett J.K."/>
            <person name="Geller-Mcgrath D.E."/>
            <person name="Sieber C.M."/>
            <person name="Emerson J.B."/>
            <person name="Anantharaman K."/>
            <person name="Thomas B.C."/>
            <person name="Malmstrom R."/>
            <person name="Stieglmeier M."/>
            <person name="Klingl A."/>
            <person name="Woyke T."/>
            <person name="Ryan C.M."/>
            <person name="Banfield J.F."/>
        </authorList>
    </citation>
    <scope>NUCLEOTIDE SEQUENCE [LARGE SCALE GENOMIC DNA]</scope>
    <source>
        <strain evidence="1">CG17_big_fil_post_rev_8_21_14_2_50_48_46</strain>
    </source>
</reference>
<comment type="caution">
    <text evidence="1">The sequence shown here is derived from an EMBL/GenBank/DDBJ whole genome shotgun (WGS) entry which is preliminary data.</text>
</comment>